<organism evidence="1 2">
    <name type="scientific">Colocasia esculenta</name>
    <name type="common">Wild taro</name>
    <name type="synonym">Arum esculentum</name>
    <dbReference type="NCBI Taxonomy" id="4460"/>
    <lineage>
        <taxon>Eukaryota</taxon>
        <taxon>Viridiplantae</taxon>
        <taxon>Streptophyta</taxon>
        <taxon>Embryophyta</taxon>
        <taxon>Tracheophyta</taxon>
        <taxon>Spermatophyta</taxon>
        <taxon>Magnoliopsida</taxon>
        <taxon>Liliopsida</taxon>
        <taxon>Araceae</taxon>
        <taxon>Aroideae</taxon>
        <taxon>Colocasieae</taxon>
        <taxon>Colocasia</taxon>
    </lineage>
</organism>
<proteinExistence type="predicted"/>
<keyword evidence="2" id="KW-1185">Reference proteome</keyword>
<reference evidence="1" key="1">
    <citation type="submission" date="2017-07" db="EMBL/GenBank/DDBJ databases">
        <title>Taro Niue Genome Assembly and Annotation.</title>
        <authorList>
            <person name="Atibalentja N."/>
            <person name="Keating K."/>
            <person name="Fields C.J."/>
        </authorList>
    </citation>
    <scope>NUCLEOTIDE SEQUENCE</scope>
    <source>
        <strain evidence="1">Niue_2</strain>
        <tissue evidence="1">Leaf</tissue>
    </source>
</reference>
<dbReference type="AlphaFoldDB" id="A0A843X885"/>
<gene>
    <name evidence="1" type="ORF">Taro_048477</name>
</gene>
<dbReference type="EMBL" id="NMUH01006560">
    <property type="protein sequence ID" value="MQM15532.1"/>
    <property type="molecule type" value="Genomic_DNA"/>
</dbReference>
<accession>A0A843X885</accession>
<sequence>MAYPRLFRWGTFAGKTSPFPITSLTGQQVIKNLTVERNEMETASLPEDTSTIRSAASLSLLHEIAASIKSQELKFD</sequence>
<dbReference type="Proteomes" id="UP000652761">
    <property type="component" value="Unassembled WGS sequence"/>
</dbReference>
<comment type="caution">
    <text evidence="1">The sequence shown here is derived from an EMBL/GenBank/DDBJ whole genome shotgun (WGS) entry which is preliminary data.</text>
</comment>
<name>A0A843X885_COLES</name>
<protein>
    <submittedName>
        <fullName evidence="1">Uncharacterized protein</fullName>
    </submittedName>
</protein>
<evidence type="ECO:0000313" key="1">
    <source>
        <dbReference type="EMBL" id="MQM15532.1"/>
    </source>
</evidence>
<evidence type="ECO:0000313" key="2">
    <source>
        <dbReference type="Proteomes" id="UP000652761"/>
    </source>
</evidence>